<sequence length="80" mass="8378">MVSVALNTNGHWCFDHNGANDTAMAVSYRSVTAHLCNAIDVAFLVPCGGNGLGNALHSISQAGYAWALVNILPQLVSSHL</sequence>
<comment type="caution">
    <text evidence="1">The sequence shown here is derived from an EMBL/GenBank/DDBJ whole genome shotgun (WGS) entry which is preliminary data.</text>
</comment>
<reference evidence="1" key="1">
    <citation type="submission" date="2019-05" db="EMBL/GenBank/DDBJ databases">
        <authorList>
            <person name="Castillo A."/>
            <person name="Giampetruzzi A."/>
            <person name="Landa B."/>
            <person name="Saponari M."/>
            <person name="Almeida R.P.P."/>
            <person name="Moralejo E."/>
            <person name="Marco-Noales E."/>
            <person name="Velasco-Amo M.P."/>
            <person name="Roman-Ecija M."/>
            <person name="Navarro I."/>
            <person name="Monterde A."/>
            <person name="Barbe S."/>
        </authorList>
    </citation>
    <scope>NUCLEOTIDE SEQUENCE</scope>
    <source>
        <strain evidence="1">XYL1981</strain>
    </source>
</reference>
<evidence type="ECO:0000313" key="1">
    <source>
        <dbReference type="EMBL" id="MRU24867.1"/>
    </source>
</evidence>
<name>A0A9Q4QTT2_XYLFS</name>
<dbReference type="EMBL" id="VDCJ01000353">
    <property type="protein sequence ID" value="MRU24867.1"/>
    <property type="molecule type" value="Genomic_DNA"/>
</dbReference>
<evidence type="ECO:0000313" key="2">
    <source>
        <dbReference type="Proteomes" id="UP000474061"/>
    </source>
</evidence>
<organism evidence="1 2">
    <name type="scientific">Xylella fastidiosa subsp. multiplex</name>
    <dbReference type="NCBI Taxonomy" id="644357"/>
    <lineage>
        <taxon>Bacteria</taxon>
        <taxon>Pseudomonadati</taxon>
        <taxon>Pseudomonadota</taxon>
        <taxon>Gammaproteobacteria</taxon>
        <taxon>Lysobacterales</taxon>
        <taxon>Lysobacteraceae</taxon>
        <taxon>Xylella</taxon>
    </lineage>
</organism>
<accession>A0A9Q4QTT2</accession>
<gene>
    <name evidence="1" type="ORF">FG476_12665</name>
</gene>
<dbReference type="RefSeq" id="WP_021358248.1">
    <property type="nucleotide sequence ID" value="NZ_CP052853.1"/>
</dbReference>
<protein>
    <submittedName>
        <fullName evidence="1">Uncharacterized protein</fullName>
    </submittedName>
</protein>
<dbReference type="Proteomes" id="UP000474061">
    <property type="component" value="Unassembled WGS sequence"/>
</dbReference>
<reference evidence="1" key="2">
    <citation type="journal article" date="2020" name="Appl. Environ. Microbiol.">
        <title>Multiple intercontinental introductions associated with the emergence of a plant pathogen in Europe.</title>
        <authorList>
            <person name="Landa B.B."/>
            <person name="Castillo A.I."/>
            <person name="Giampetruzzi A."/>
            <person name="Kahn A."/>
            <person name="Roman-Ecija M."/>
            <person name="Velasco-Amo M.P."/>
            <person name="Navas-Cortes J.A."/>
            <person name="Marco-Noales E."/>
            <person name="Barbe S."/>
            <person name="Moralejo E."/>
            <person name="Coletta-Filho H.D."/>
            <person name="Saldarelli P."/>
            <person name="Saponari M."/>
            <person name="Almeida R.P.P."/>
        </authorList>
    </citation>
    <scope>NUCLEOTIDE SEQUENCE</scope>
    <source>
        <strain evidence="1">XYL1981</strain>
    </source>
</reference>
<dbReference type="AlphaFoldDB" id="A0A9Q4QTT2"/>
<proteinExistence type="predicted"/>